<comment type="caution">
    <text evidence="1">The sequence shown here is derived from an EMBL/GenBank/DDBJ whole genome shotgun (WGS) entry which is preliminary data.</text>
</comment>
<name>A0ACA9P5B8_9GLOM</name>
<gene>
    <name evidence="1" type="ORF">SPELUC_LOCUS10555</name>
</gene>
<evidence type="ECO:0000313" key="1">
    <source>
        <dbReference type="EMBL" id="CAG8687156.1"/>
    </source>
</evidence>
<evidence type="ECO:0000313" key="2">
    <source>
        <dbReference type="Proteomes" id="UP000789366"/>
    </source>
</evidence>
<dbReference type="EMBL" id="CAJVPW010019956">
    <property type="protein sequence ID" value="CAG8687156.1"/>
    <property type="molecule type" value="Genomic_DNA"/>
</dbReference>
<organism evidence="1 2">
    <name type="scientific">Cetraspora pellucida</name>
    <dbReference type="NCBI Taxonomy" id="1433469"/>
    <lineage>
        <taxon>Eukaryota</taxon>
        <taxon>Fungi</taxon>
        <taxon>Fungi incertae sedis</taxon>
        <taxon>Mucoromycota</taxon>
        <taxon>Glomeromycotina</taxon>
        <taxon>Glomeromycetes</taxon>
        <taxon>Diversisporales</taxon>
        <taxon>Gigasporaceae</taxon>
        <taxon>Cetraspora</taxon>
    </lineage>
</organism>
<keyword evidence="2" id="KW-1185">Reference proteome</keyword>
<sequence length="48" mass="5360">ILAKITEGTLAQMPELSKLPEISKIPTAKLIPVDEEKDSQVYQVEDYS</sequence>
<reference evidence="1" key="1">
    <citation type="submission" date="2021-06" db="EMBL/GenBank/DDBJ databases">
        <authorList>
            <person name="Kallberg Y."/>
            <person name="Tangrot J."/>
            <person name="Rosling A."/>
        </authorList>
    </citation>
    <scope>NUCLEOTIDE SEQUENCE</scope>
    <source>
        <strain evidence="1">28 12/20/2015</strain>
    </source>
</reference>
<proteinExistence type="predicted"/>
<protein>
    <submittedName>
        <fullName evidence="1">14333_t:CDS:1</fullName>
    </submittedName>
</protein>
<dbReference type="Proteomes" id="UP000789366">
    <property type="component" value="Unassembled WGS sequence"/>
</dbReference>
<feature type="non-terminal residue" evidence="1">
    <location>
        <position position="1"/>
    </location>
</feature>
<accession>A0ACA9P5B8</accession>